<comment type="caution">
    <text evidence="1">The sequence shown here is derived from an EMBL/GenBank/DDBJ whole genome shotgun (WGS) entry which is preliminary data.</text>
</comment>
<dbReference type="RefSeq" id="WP_385938395.1">
    <property type="nucleotide sequence ID" value="NZ_JBHSOZ010000003.1"/>
</dbReference>
<keyword evidence="2" id="KW-1185">Reference proteome</keyword>
<dbReference type="Proteomes" id="UP001596142">
    <property type="component" value="Unassembled WGS sequence"/>
</dbReference>
<dbReference type="EMBL" id="JBHSOZ010000003">
    <property type="protein sequence ID" value="MFC5711727.1"/>
    <property type="molecule type" value="Genomic_DNA"/>
</dbReference>
<sequence length="155" mass="17493">MGMIPSEALALDSIGAPLYIMLEVEKEIEHLALTFAKSTEEIPLYRSAGMYFSIEELQACQTYSKKDVMAVIRINALKRMKHKRKELQGQALPSPRDIKETNDVLVTRESKSPYVAEIARMLHISEEDILEIMEFSSWYLAPDSAVTEKNGGILS</sequence>
<evidence type="ECO:0000313" key="2">
    <source>
        <dbReference type="Proteomes" id="UP001596142"/>
    </source>
</evidence>
<reference evidence="2" key="1">
    <citation type="journal article" date="2019" name="Int. J. Syst. Evol. Microbiol.">
        <title>The Global Catalogue of Microorganisms (GCM) 10K type strain sequencing project: providing services to taxonomists for standard genome sequencing and annotation.</title>
        <authorList>
            <consortium name="The Broad Institute Genomics Platform"/>
            <consortium name="The Broad Institute Genome Sequencing Center for Infectious Disease"/>
            <person name="Wu L."/>
            <person name="Ma J."/>
        </authorList>
    </citation>
    <scope>NUCLEOTIDE SEQUENCE [LARGE SCALE GENOMIC DNA]</scope>
    <source>
        <strain evidence="2">CECT 7184</strain>
    </source>
</reference>
<accession>A0ABW0YLW8</accession>
<gene>
    <name evidence="1" type="ORF">ACFPU1_02925</name>
</gene>
<name>A0ABW0YLW8_9BACI</name>
<protein>
    <submittedName>
        <fullName evidence="1">Uncharacterized protein</fullName>
    </submittedName>
</protein>
<proteinExistence type="predicted"/>
<evidence type="ECO:0000313" key="1">
    <source>
        <dbReference type="EMBL" id="MFC5711727.1"/>
    </source>
</evidence>
<organism evidence="1 2">
    <name type="scientific">Thalassorhabdus alkalitolerans</name>
    <dbReference type="NCBI Taxonomy" id="2282697"/>
    <lineage>
        <taxon>Bacteria</taxon>
        <taxon>Bacillati</taxon>
        <taxon>Bacillota</taxon>
        <taxon>Bacilli</taxon>
        <taxon>Bacillales</taxon>
        <taxon>Bacillaceae</taxon>
        <taxon>Thalassorhabdus</taxon>
    </lineage>
</organism>